<protein>
    <submittedName>
        <fullName evidence="2">GNAT family N-acetyltransferase</fullName>
        <ecNumber evidence="2">2.3.1.-</ecNumber>
    </submittedName>
</protein>
<sequence length="505" mass="59816">MEIITVLDNEEIIAFFPFMYDKKGWLYKYSFIGFGQANYMNFIGYDHSLGLAIEFVIDDIISKRKHVLFNMHGLLNSCATPGTLEAYLRKKNISFSTHCVITPFINLDKIQMDEYLKKRQRLHRLNRGEKKLLENADMEVLKIGAEKMDVIFQLHEKRWKKKHDTSGFTNQKEKNFFRSLTQLHGGPVNIELDGLYIDDKMIAFNYGFRCRERYVSYVLGFDDDFEIFSPGKILEKEKILQCSKKKNSIFDLSIGYEAYKFELNTDVDFTIKMIFSSRTLIARTARSVISMKERVIHRIKQNQKIVLYKRNKIGKMLFVLKNILKAEKSKEAWNEISSFLLKIKKFLFEWERYRIYEMPRKNGPEIENDSFVALSLKNAIQNDEIGKYHMKKICTKIYGAYKGYYKSNNLPFESVFWINERVIRINEISFLKNFKKRSVFIENWKPENLREICSFVKKQNKANTMFICVKENSKKKIIAVESLGFTIDERVFKRTIFGFSKTIIY</sequence>
<gene>
    <name evidence="2" type="ORF">M9R61_19315</name>
</gene>
<keyword evidence="2" id="KW-0012">Acyltransferase</keyword>
<name>A0A9X3RBE4_9BACI</name>
<evidence type="ECO:0000313" key="3">
    <source>
        <dbReference type="Proteomes" id="UP001152172"/>
    </source>
</evidence>
<feature type="domain" description="BioF2-like acetyltransferase" evidence="1">
    <location>
        <begin position="121"/>
        <end position="260"/>
    </location>
</feature>
<keyword evidence="2" id="KW-0808">Transferase</keyword>
<dbReference type="Pfam" id="PF13480">
    <property type="entry name" value="Acetyltransf_6"/>
    <property type="match status" value="1"/>
</dbReference>
<dbReference type="Proteomes" id="UP001152172">
    <property type="component" value="Unassembled WGS sequence"/>
</dbReference>
<dbReference type="GO" id="GO:0016746">
    <property type="term" value="F:acyltransferase activity"/>
    <property type="evidence" value="ECO:0007669"/>
    <property type="project" value="UniProtKB-KW"/>
</dbReference>
<accession>A0A9X3RBE4</accession>
<dbReference type="EMBL" id="JAMKBI010000023">
    <property type="protein sequence ID" value="MCZ8535454.1"/>
    <property type="molecule type" value="Genomic_DNA"/>
</dbReference>
<evidence type="ECO:0000259" key="1">
    <source>
        <dbReference type="Pfam" id="PF13480"/>
    </source>
</evidence>
<proteinExistence type="predicted"/>
<dbReference type="EC" id="2.3.1.-" evidence="2"/>
<reference evidence="2" key="1">
    <citation type="submission" date="2022-05" db="EMBL/GenBank/DDBJ databases">
        <authorList>
            <person name="Colautti A."/>
            <person name="Iacumin L."/>
        </authorList>
    </citation>
    <scope>NUCLEOTIDE SEQUENCE</scope>
    <source>
        <strain evidence="2">DSM 30747</strain>
    </source>
</reference>
<organism evidence="2 3">
    <name type="scientific">Psychrobacillus psychrodurans</name>
    <dbReference type="NCBI Taxonomy" id="126157"/>
    <lineage>
        <taxon>Bacteria</taxon>
        <taxon>Bacillati</taxon>
        <taxon>Bacillota</taxon>
        <taxon>Bacilli</taxon>
        <taxon>Bacillales</taxon>
        <taxon>Bacillaceae</taxon>
        <taxon>Psychrobacillus</taxon>
    </lineage>
</organism>
<keyword evidence="3" id="KW-1185">Reference proteome</keyword>
<dbReference type="InterPro" id="IPR038740">
    <property type="entry name" value="BioF2-like_GNAT_dom"/>
</dbReference>
<evidence type="ECO:0000313" key="2">
    <source>
        <dbReference type="EMBL" id="MCZ8535454.1"/>
    </source>
</evidence>
<dbReference type="RefSeq" id="WP_269923423.1">
    <property type="nucleotide sequence ID" value="NZ_JAMKBI010000023.1"/>
</dbReference>
<comment type="caution">
    <text evidence="2">The sequence shown here is derived from an EMBL/GenBank/DDBJ whole genome shotgun (WGS) entry which is preliminary data.</text>
</comment>
<dbReference type="SUPFAM" id="SSF55729">
    <property type="entry name" value="Acyl-CoA N-acyltransferases (Nat)"/>
    <property type="match status" value="1"/>
</dbReference>
<dbReference type="AlphaFoldDB" id="A0A9X3RBE4"/>
<dbReference type="InterPro" id="IPR016181">
    <property type="entry name" value="Acyl_CoA_acyltransferase"/>
</dbReference>